<reference evidence="2 3" key="1">
    <citation type="submission" date="2017-03" db="EMBL/GenBank/DDBJ databases">
        <title>Draft genome sequence of Streptomyces scabrisporus NF3, endophyte isolated from Amphipterygium adstringens.</title>
        <authorList>
            <person name="Vazquez M."/>
            <person name="Ceapa C.D."/>
            <person name="Rodriguez Luna D."/>
            <person name="Sanchez Esquivel S."/>
        </authorList>
    </citation>
    <scope>NUCLEOTIDE SEQUENCE [LARGE SCALE GENOMIC DNA]</scope>
    <source>
        <strain evidence="2 3">NF3</strain>
    </source>
</reference>
<feature type="region of interest" description="Disordered" evidence="1">
    <location>
        <begin position="1"/>
        <end position="69"/>
    </location>
</feature>
<dbReference type="EMBL" id="MWQN01000001">
    <property type="protein sequence ID" value="OPC79571.1"/>
    <property type="molecule type" value="Genomic_DNA"/>
</dbReference>
<evidence type="ECO:0000313" key="2">
    <source>
        <dbReference type="EMBL" id="OPC79571.1"/>
    </source>
</evidence>
<feature type="region of interest" description="Disordered" evidence="1">
    <location>
        <begin position="177"/>
        <end position="202"/>
    </location>
</feature>
<proteinExistence type="predicted"/>
<evidence type="ECO:0000313" key="3">
    <source>
        <dbReference type="Proteomes" id="UP000190037"/>
    </source>
</evidence>
<dbReference type="InterPro" id="IPR029063">
    <property type="entry name" value="SAM-dependent_MTases_sf"/>
</dbReference>
<dbReference type="Proteomes" id="UP000190037">
    <property type="component" value="Unassembled WGS sequence"/>
</dbReference>
<dbReference type="STRING" id="159449.B4N89_00170"/>
<protein>
    <submittedName>
        <fullName evidence="2">Uncharacterized protein</fullName>
    </submittedName>
</protein>
<dbReference type="Pfam" id="PF01135">
    <property type="entry name" value="PCMT"/>
    <property type="match status" value="1"/>
</dbReference>
<dbReference type="Gene3D" id="3.40.50.150">
    <property type="entry name" value="Vaccinia Virus protein VP39"/>
    <property type="match status" value="1"/>
</dbReference>
<accession>A0A1T3NSH5</accession>
<comment type="caution">
    <text evidence="2">The sequence shown here is derived from an EMBL/GenBank/DDBJ whole genome shotgun (WGS) entry which is preliminary data.</text>
</comment>
<name>A0A1T3NSH5_9ACTN</name>
<feature type="compositionally biased region" description="Low complexity" evidence="1">
    <location>
        <begin position="41"/>
        <end position="53"/>
    </location>
</feature>
<gene>
    <name evidence="2" type="ORF">B4N89_00170</name>
</gene>
<organism evidence="2 3">
    <name type="scientific">Embleya scabrispora</name>
    <dbReference type="NCBI Taxonomy" id="159449"/>
    <lineage>
        <taxon>Bacteria</taxon>
        <taxon>Bacillati</taxon>
        <taxon>Actinomycetota</taxon>
        <taxon>Actinomycetes</taxon>
        <taxon>Kitasatosporales</taxon>
        <taxon>Streptomycetaceae</taxon>
        <taxon>Embleya</taxon>
    </lineage>
</organism>
<dbReference type="AlphaFoldDB" id="A0A1T3NSH5"/>
<dbReference type="OrthoDB" id="5143400at2"/>
<evidence type="ECO:0000256" key="1">
    <source>
        <dbReference type="SAM" id="MobiDB-lite"/>
    </source>
</evidence>
<sequence>MRISPPQPDGSARRAGGSRRARGVLRGPLRVGGRRRPRRTPSPTRPARASAPGRPRRRRRHPQIVTADGTLGYPAGAPYAAVVATSSVNTVPPAWIAQTRPGGVLPVPWTSPWVSYGIARLTRDHDGGRWARSSRWVRSCRCGRPRPATTRARRPWTTTRSFASGCPLWRRGRCNRRRPRRRSSSGRRCPGTVSSPARAEDPAPGGWCCTLRVVDATGANWADVDHERGADQGPFAVTVHGDRDVWADIEDVHARWTARGRPEPERFGLAVESDGRQRVWLDSPSGPTWWSGPAVHARA</sequence>
<keyword evidence="3" id="KW-1185">Reference proteome</keyword>